<proteinExistence type="predicted"/>
<protein>
    <submittedName>
        <fullName evidence="2">Uncharacterized protein</fullName>
    </submittedName>
</protein>
<evidence type="ECO:0000313" key="3">
    <source>
        <dbReference type="Proteomes" id="UP000198583"/>
    </source>
</evidence>
<feature type="region of interest" description="Disordered" evidence="1">
    <location>
        <begin position="144"/>
        <end position="188"/>
    </location>
</feature>
<name>A0A1I6E2H6_9PSEU</name>
<keyword evidence="3" id="KW-1185">Reference proteome</keyword>
<reference evidence="3" key="1">
    <citation type="submission" date="2016-10" db="EMBL/GenBank/DDBJ databases">
        <authorList>
            <person name="Varghese N."/>
            <person name="Submissions S."/>
        </authorList>
    </citation>
    <scope>NUCLEOTIDE SEQUENCE [LARGE SCALE GENOMIC DNA]</scope>
    <source>
        <strain evidence="3">DSM 44232</strain>
    </source>
</reference>
<feature type="compositionally biased region" description="Polar residues" evidence="1">
    <location>
        <begin position="178"/>
        <end position="188"/>
    </location>
</feature>
<evidence type="ECO:0000256" key="1">
    <source>
        <dbReference type="SAM" id="MobiDB-lite"/>
    </source>
</evidence>
<dbReference type="STRING" id="84724.SAMN04488564_103644"/>
<dbReference type="Proteomes" id="UP000198583">
    <property type="component" value="Unassembled WGS sequence"/>
</dbReference>
<dbReference type="AlphaFoldDB" id="A0A1I6E2H6"/>
<evidence type="ECO:0000313" key="2">
    <source>
        <dbReference type="EMBL" id="SFR11741.1"/>
    </source>
</evidence>
<gene>
    <name evidence="2" type="ORF">SAMN04488564_103644</name>
</gene>
<accession>A0A1I6E2H6</accession>
<dbReference type="RefSeq" id="WP_093592588.1">
    <property type="nucleotide sequence ID" value="NZ_FOYL01000003.1"/>
</dbReference>
<organism evidence="2 3">
    <name type="scientific">Lentzea waywayandensis</name>
    <dbReference type="NCBI Taxonomy" id="84724"/>
    <lineage>
        <taxon>Bacteria</taxon>
        <taxon>Bacillati</taxon>
        <taxon>Actinomycetota</taxon>
        <taxon>Actinomycetes</taxon>
        <taxon>Pseudonocardiales</taxon>
        <taxon>Pseudonocardiaceae</taxon>
        <taxon>Lentzea</taxon>
    </lineage>
</organism>
<sequence>MGRQPRRPDGPNAGKGLDDAAKLAAEAAARKAAAARAAYQAAVKRTAAVARAVKSNPIPILKAALKPRIANAKNIISAMPNAPARIVQIAVTNVQDLNKVYETIKTAMLGVGKEVVKEAAQAQVAETLATMGVPYAEEILDLADGGKKRKRAGDKGKEAKQDASGGASCPIRPPVPADSNSFVGTTRS</sequence>
<dbReference type="EMBL" id="FOYL01000003">
    <property type="protein sequence ID" value="SFR11741.1"/>
    <property type="molecule type" value="Genomic_DNA"/>
</dbReference>